<dbReference type="HOGENOM" id="CLU_094156_2_1_7"/>
<accession>T2G8N2</accession>
<dbReference type="STRING" id="1121448.DGI_0331"/>
<gene>
    <name evidence="12" type="ORF">DGI_0331</name>
</gene>
<dbReference type="PRINTS" id="PR01651">
    <property type="entry name" value="SECGEXPORT"/>
</dbReference>
<keyword evidence="13" id="KW-1185">Reference proteome</keyword>
<evidence type="ECO:0000256" key="10">
    <source>
        <dbReference type="RuleBase" id="RU365087"/>
    </source>
</evidence>
<comment type="caution">
    <text evidence="10">Lacks conserved residue(s) required for the propagation of feature annotation.</text>
</comment>
<keyword evidence="5 10" id="KW-0812">Transmembrane</keyword>
<comment type="function">
    <text evidence="10">Involved in protein export. Participates in an early event of protein translocation.</text>
</comment>
<evidence type="ECO:0000256" key="4">
    <source>
        <dbReference type="ARBA" id="ARBA00022475"/>
    </source>
</evidence>
<dbReference type="Pfam" id="PF03840">
    <property type="entry name" value="SecG"/>
    <property type="match status" value="1"/>
</dbReference>
<dbReference type="GO" id="GO:0015450">
    <property type="term" value="F:protein-transporting ATPase activity"/>
    <property type="evidence" value="ECO:0007669"/>
    <property type="project" value="UniProtKB-UniRule"/>
</dbReference>
<organism evidence="12 13">
    <name type="scientific">Megalodesulfovibrio gigas (strain ATCC 19364 / DSM 1382 / NCIMB 9332 / VKM B-1759)</name>
    <name type="common">Desulfovibrio gigas</name>
    <dbReference type="NCBI Taxonomy" id="1121448"/>
    <lineage>
        <taxon>Bacteria</taxon>
        <taxon>Pseudomonadati</taxon>
        <taxon>Thermodesulfobacteriota</taxon>
        <taxon>Desulfovibrionia</taxon>
        <taxon>Desulfovibrionales</taxon>
        <taxon>Desulfovibrionaceae</taxon>
        <taxon>Megalodesulfovibrio</taxon>
    </lineage>
</organism>
<keyword evidence="7 10" id="KW-1133">Transmembrane helix</keyword>
<keyword evidence="6 10" id="KW-0653">Protein transport</keyword>
<dbReference type="GO" id="GO:0065002">
    <property type="term" value="P:intracellular protein transmembrane transport"/>
    <property type="evidence" value="ECO:0007669"/>
    <property type="project" value="TreeGrafter"/>
</dbReference>
<keyword evidence="9 10" id="KW-0472">Membrane</keyword>
<evidence type="ECO:0000256" key="7">
    <source>
        <dbReference type="ARBA" id="ARBA00022989"/>
    </source>
</evidence>
<dbReference type="Proteomes" id="UP000016587">
    <property type="component" value="Chromosome"/>
</dbReference>
<reference evidence="13" key="2">
    <citation type="submission" date="2013-07" db="EMBL/GenBank/DDBJ databases">
        <authorList>
            <person name="Morais-Silva F.O."/>
            <person name="Rezende A.M."/>
            <person name="Pimentel C."/>
            <person name="Resende D.M."/>
            <person name="Santos C.I."/>
            <person name="Clemente C."/>
            <person name="de Oliveira L.M."/>
            <person name="da Silva S.M."/>
            <person name="Costa D.A."/>
            <person name="Varela-Raposo A."/>
            <person name="Horacio E.C.A."/>
            <person name="Matos M."/>
            <person name="Flores O."/>
            <person name="Ruiz J.C."/>
            <person name="Rodrigues-Pousada C."/>
        </authorList>
    </citation>
    <scope>NUCLEOTIDE SEQUENCE [LARGE SCALE GENOMIC DNA]</scope>
    <source>
        <strain evidence="13">ATCC 19364 / DSM 1382 / NCIMB 9332 / VKM B-1759</strain>
    </source>
</reference>
<dbReference type="InterPro" id="IPR004692">
    <property type="entry name" value="SecG"/>
</dbReference>
<dbReference type="PANTHER" id="PTHR34182">
    <property type="entry name" value="PROTEIN-EXPORT MEMBRANE PROTEIN SECG"/>
    <property type="match status" value="1"/>
</dbReference>
<feature type="region of interest" description="Disordered" evidence="11">
    <location>
        <begin position="114"/>
        <end position="139"/>
    </location>
</feature>
<dbReference type="GO" id="GO:0043952">
    <property type="term" value="P:protein transport by the Sec complex"/>
    <property type="evidence" value="ECO:0007669"/>
    <property type="project" value="TreeGrafter"/>
</dbReference>
<evidence type="ECO:0000256" key="11">
    <source>
        <dbReference type="SAM" id="MobiDB-lite"/>
    </source>
</evidence>
<dbReference type="eggNOG" id="COG1314">
    <property type="taxonomic scope" value="Bacteria"/>
</dbReference>
<evidence type="ECO:0000313" key="13">
    <source>
        <dbReference type="Proteomes" id="UP000016587"/>
    </source>
</evidence>
<feature type="transmembrane region" description="Helical" evidence="10">
    <location>
        <begin position="46"/>
        <end position="71"/>
    </location>
</feature>
<keyword evidence="4 10" id="KW-1003">Cell membrane</keyword>
<dbReference type="KEGG" id="dgg:DGI_0331"/>
<keyword evidence="8 10" id="KW-0811">Translocation</keyword>
<dbReference type="GO" id="GO:0005886">
    <property type="term" value="C:plasma membrane"/>
    <property type="evidence" value="ECO:0007669"/>
    <property type="project" value="UniProtKB-SubCell"/>
</dbReference>
<dbReference type="AlphaFoldDB" id="T2G8N2"/>
<dbReference type="NCBIfam" id="TIGR00810">
    <property type="entry name" value="secG"/>
    <property type="match status" value="1"/>
</dbReference>
<evidence type="ECO:0000256" key="1">
    <source>
        <dbReference type="ARBA" id="ARBA00004651"/>
    </source>
</evidence>
<evidence type="ECO:0000256" key="6">
    <source>
        <dbReference type="ARBA" id="ARBA00022927"/>
    </source>
</evidence>
<evidence type="ECO:0000256" key="9">
    <source>
        <dbReference type="ARBA" id="ARBA00023136"/>
    </source>
</evidence>
<sequence length="139" mass="13922">METLVLTLHIIACLVLIVLVLLQSGKEGMGVIFGGGSSSLFGGSGAGGLLVKITAMAAAIFLTTSLGYNYLNKSGRNDDGSVMDAAIVSTQGAPENATMPPAGLLIEEKGAAPDFSVKESSEAAAPAPMPPAAASNQTQ</sequence>
<proteinExistence type="inferred from homology"/>
<dbReference type="OrthoDB" id="5472122at2"/>
<keyword evidence="3 10" id="KW-0813">Transport</keyword>
<dbReference type="GO" id="GO:0009306">
    <property type="term" value="P:protein secretion"/>
    <property type="evidence" value="ECO:0007669"/>
    <property type="project" value="UniProtKB-UniRule"/>
</dbReference>
<comment type="subcellular location">
    <subcellularLocation>
        <location evidence="1 10">Cell membrane</location>
        <topology evidence="1 10">Multi-pass membrane protein</topology>
    </subcellularLocation>
</comment>
<evidence type="ECO:0000256" key="3">
    <source>
        <dbReference type="ARBA" id="ARBA00022448"/>
    </source>
</evidence>
<evidence type="ECO:0000256" key="8">
    <source>
        <dbReference type="ARBA" id="ARBA00023010"/>
    </source>
</evidence>
<name>T2G8N2_MEGG1</name>
<dbReference type="PATRIC" id="fig|1121448.10.peg.335"/>
<evidence type="ECO:0000256" key="5">
    <source>
        <dbReference type="ARBA" id="ARBA00022692"/>
    </source>
</evidence>
<dbReference type="EMBL" id="CP006585">
    <property type="protein sequence ID" value="AGW12257.1"/>
    <property type="molecule type" value="Genomic_DNA"/>
</dbReference>
<evidence type="ECO:0000313" key="12">
    <source>
        <dbReference type="EMBL" id="AGW12257.1"/>
    </source>
</evidence>
<dbReference type="RefSeq" id="WP_021758870.1">
    <property type="nucleotide sequence ID" value="NC_022444.1"/>
</dbReference>
<protein>
    <recommendedName>
        <fullName evidence="10">Protein-export membrane protein SecG</fullName>
    </recommendedName>
</protein>
<dbReference type="PANTHER" id="PTHR34182:SF1">
    <property type="entry name" value="PROTEIN-EXPORT MEMBRANE PROTEIN SECG"/>
    <property type="match status" value="1"/>
</dbReference>
<reference evidence="12 13" key="1">
    <citation type="journal article" date="2013" name="J. Bacteriol.">
        <title>Roles of HynAB and Ech, the only two hydrogenases found in the model sulfate reducer Desulfovibrio gigas.</title>
        <authorList>
            <person name="Morais-Silva F.O."/>
            <person name="Santos C.I."/>
            <person name="Rodrigues R."/>
            <person name="Pereira I.A."/>
            <person name="Rodrigues-Pousada C."/>
        </authorList>
    </citation>
    <scope>NUCLEOTIDE SEQUENCE [LARGE SCALE GENOMIC DNA]</scope>
    <source>
        <strain evidence="13">ATCC 19364 / DSM 1382 / NCIMB 9332 / VKM B-1759</strain>
    </source>
</reference>
<comment type="similarity">
    <text evidence="2 10">Belongs to the SecG family.</text>
</comment>
<evidence type="ECO:0000256" key="2">
    <source>
        <dbReference type="ARBA" id="ARBA00008445"/>
    </source>
</evidence>